<keyword evidence="1" id="KW-0472">Membrane</keyword>
<proteinExistence type="predicted"/>
<reference evidence="2" key="1">
    <citation type="submission" date="2022-11" db="EMBL/GenBank/DDBJ databases">
        <title>WGS of Natronobacillus azotifigens 24KS-1, an anaerobic diazotrophic haloalkaliphile from soda-rich habitats.</title>
        <authorList>
            <person name="Sorokin D.Y."/>
            <person name="Merkel A.Y."/>
        </authorList>
    </citation>
    <scope>NUCLEOTIDE SEQUENCE</scope>
    <source>
        <strain evidence="2">24KS-1</strain>
    </source>
</reference>
<dbReference type="InterPro" id="IPR014717">
    <property type="entry name" value="Transl_elong_EF1B/ribsomal_bS6"/>
</dbReference>
<sequence length="216" mass="24788">MNLNGKLINQLLIVFAVITLLGLGIFYFFYLLPTSRDLSTANDQLVNEEEYLAVLQENKASADVDDGQLLEYLERIPPKPFMEYWLVELEEIQERSETNIDSFNFSRSELEYSLTENDEDAEDNSSALQQIDATLSVEADSYEQLYSFLEELENLNRITTVSSFSFSEPSITDSGTSIMLDINISTYYMNEFANQFPNYELDGSFVSPEERSNPFQ</sequence>
<protein>
    <submittedName>
        <fullName evidence="2">Type 4a pilus biogenesis protein PilO</fullName>
    </submittedName>
</protein>
<dbReference type="InterPro" id="IPR007445">
    <property type="entry name" value="PilO"/>
</dbReference>
<organism evidence="2 3">
    <name type="scientific">Natronobacillus azotifigens</name>
    <dbReference type="NCBI Taxonomy" id="472978"/>
    <lineage>
        <taxon>Bacteria</taxon>
        <taxon>Bacillati</taxon>
        <taxon>Bacillota</taxon>
        <taxon>Bacilli</taxon>
        <taxon>Bacillales</taxon>
        <taxon>Bacillaceae</taxon>
        <taxon>Natronobacillus</taxon>
    </lineage>
</organism>
<evidence type="ECO:0000313" key="2">
    <source>
        <dbReference type="EMBL" id="MCZ0702404.1"/>
    </source>
</evidence>
<keyword evidence="1" id="KW-1133">Transmembrane helix</keyword>
<keyword evidence="1" id="KW-0812">Transmembrane</keyword>
<gene>
    <name evidence="2" type="primary">pilO</name>
    <name evidence="2" type="ORF">OWO01_04155</name>
</gene>
<dbReference type="RefSeq" id="WP_268779172.1">
    <property type="nucleotide sequence ID" value="NZ_JAPRAT010000005.1"/>
</dbReference>
<name>A0A9J6RAR6_9BACI</name>
<dbReference type="EMBL" id="JAPRAT010000005">
    <property type="protein sequence ID" value="MCZ0702404.1"/>
    <property type="molecule type" value="Genomic_DNA"/>
</dbReference>
<dbReference type="Pfam" id="PF04350">
    <property type="entry name" value="PilO"/>
    <property type="match status" value="1"/>
</dbReference>
<feature type="transmembrane region" description="Helical" evidence="1">
    <location>
        <begin position="12"/>
        <end position="32"/>
    </location>
</feature>
<dbReference type="AlphaFoldDB" id="A0A9J6RAR6"/>
<keyword evidence="3" id="KW-1185">Reference proteome</keyword>
<dbReference type="Gene3D" id="3.30.70.60">
    <property type="match status" value="1"/>
</dbReference>
<evidence type="ECO:0000313" key="3">
    <source>
        <dbReference type="Proteomes" id="UP001084197"/>
    </source>
</evidence>
<evidence type="ECO:0000256" key="1">
    <source>
        <dbReference type="SAM" id="Phobius"/>
    </source>
</evidence>
<dbReference type="Proteomes" id="UP001084197">
    <property type="component" value="Unassembled WGS sequence"/>
</dbReference>
<accession>A0A9J6RAR6</accession>
<comment type="caution">
    <text evidence="2">The sequence shown here is derived from an EMBL/GenBank/DDBJ whole genome shotgun (WGS) entry which is preliminary data.</text>
</comment>